<proteinExistence type="predicted"/>
<dbReference type="InterPro" id="IPR029063">
    <property type="entry name" value="SAM-dependent_MTases_sf"/>
</dbReference>
<reference evidence="8" key="1">
    <citation type="submission" date="2016-10" db="EMBL/GenBank/DDBJ databases">
        <authorList>
            <person name="Varghese N."/>
            <person name="Submissions S."/>
        </authorList>
    </citation>
    <scope>NUCLEOTIDE SEQUENCE [LARGE SCALE GENOMIC DNA]</scope>
    <source>
        <strain evidence="8">CGMCC 1.10218</strain>
    </source>
</reference>
<evidence type="ECO:0000256" key="2">
    <source>
        <dbReference type="ARBA" id="ARBA00022603"/>
    </source>
</evidence>
<evidence type="ECO:0000313" key="7">
    <source>
        <dbReference type="EMBL" id="SEJ17737.1"/>
    </source>
</evidence>
<protein>
    <recommendedName>
        <fullName evidence="1">site-specific DNA-methyltransferase (adenine-specific)</fullName>
        <ecNumber evidence="1">2.1.1.72</ecNumber>
    </recommendedName>
</protein>
<dbReference type="AlphaFoldDB" id="A0A1H6WU24"/>
<dbReference type="EC" id="2.1.1.72" evidence="1"/>
<gene>
    <name evidence="7" type="ORF">SAMN04488058_104215</name>
</gene>
<evidence type="ECO:0000259" key="6">
    <source>
        <dbReference type="Pfam" id="PF07669"/>
    </source>
</evidence>
<dbReference type="STRING" id="856736.SAMN04488058_104215"/>
<dbReference type="PANTHER" id="PTHR33841:SF1">
    <property type="entry name" value="DNA METHYLTRANSFERASE A"/>
    <property type="match status" value="1"/>
</dbReference>
<keyword evidence="2" id="KW-0489">Methyltransferase</keyword>
<evidence type="ECO:0000313" key="8">
    <source>
        <dbReference type="Proteomes" id="UP000199223"/>
    </source>
</evidence>
<dbReference type="GO" id="GO:0003676">
    <property type="term" value="F:nucleic acid binding"/>
    <property type="evidence" value="ECO:0007669"/>
    <property type="project" value="InterPro"/>
</dbReference>
<dbReference type="GO" id="GO:0032259">
    <property type="term" value="P:methylation"/>
    <property type="evidence" value="ECO:0007669"/>
    <property type="project" value="UniProtKB-KW"/>
</dbReference>
<dbReference type="EMBL" id="FNZA01000004">
    <property type="protein sequence ID" value="SEJ17737.1"/>
    <property type="molecule type" value="Genomic_DNA"/>
</dbReference>
<feature type="domain" description="Type II methyltransferase M.TaqI-like" evidence="6">
    <location>
        <begin position="372"/>
        <end position="607"/>
    </location>
</feature>
<organism evidence="7 8">
    <name type="scientific">Deinococcus reticulitermitis</name>
    <dbReference type="NCBI Taxonomy" id="856736"/>
    <lineage>
        <taxon>Bacteria</taxon>
        <taxon>Thermotogati</taxon>
        <taxon>Deinococcota</taxon>
        <taxon>Deinococci</taxon>
        <taxon>Deinococcales</taxon>
        <taxon>Deinococcaceae</taxon>
        <taxon>Deinococcus</taxon>
    </lineage>
</organism>
<dbReference type="RefSeq" id="WP_092263968.1">
    <property type="nucleotide sequence ID" value="NZ_FNZA01000004.1"/>
</dbReference>
<keyword evidence="8" id="KW-1185">Reference proteome</keyword>
<comment type="catalytic activity">
    <reaction evidence="5">
        <text>a 2'-deoxyadenosine in DNA + S-adenosyl-L-methionine = an N(6)-methyl-2'-deoxyadenosine in DNA + S-adenosyl-L-homocysteine + H(+)</text>
        <dbReference type="Rhea" id="RHEA:15197"/>
        <dbReference type="Rhea" id="RHEA-COMP:12418"/>
        <dbReference type="Rhea" id="RHEA-COMP:12419"/>
        <dbReference type="ChEBI" id="CHEBI:15378"/>
        <dbReference type="ChEBI" id="CHEBI:57856"/>
        <dbReference type="ChEBI" id="CHEBI:59789"/>
        <dbReference type="ChEBI" id="CHEBI:90615"/>
        <dbReference type="ChEBI" id="CHEBI:90616"/>
        <dbReference type="EC" id="2.1.1.72"/>
    </reaction>
</comment>
<dbReference type="GO" id="GO:0009007">
    <property type="term" value="F:site-specific DNA-methyltransferase (adenine-specific) activity"/>
    <property type="evidence" value="ECO:0007669"/>
    <property type="project" value="UniProtKB-EC"/>
</dbReference>
<dbReference type="PANTHER" id="PTHR33841">
    <property type="entry name" value="DNA METHYLTRANSFERASE YEEA-RELATED"/>
    <property type="match status" value="1"/>
</dbReference>
<dbReference type="GO" id="GO:0006304">
    <property type="term" value="P:DNA modification"/>
    <property type="evidence" value="ECO:0007669"/>
    <property type="project" value="InterPro"/>
</dbReference>
<evidence type="ECO:0000256" key="1">
    <source>
        <dbReference type="ARBA" id="ARBA00011900"/>
    </source>
</evidence>
<dbReference type="OrthoDB" id="32195at2"/>
<dbReference type="Gene3D" id="3.40.50.150">
    <property type="entry name" value="Vaccinia Virus protein VP39"/>
    <property type="match status" value="1"/>
</dbReference>
<sequence>MNQEERNALRGAVQLWRRTLENDIEEQIGALYGIRRPTGATAGKGKKAAGDSDPLAELVVLAVADVPRVAQSRRLQERRRIILTAIEDSARRRMASAGEKFDSGQVKPLVLDFEAYLRACAFTVLNRLAGIKLLEARGHYLPSLTGSEDAPAAKFFRSVAGPSLPAGEDPYMLFVDLLMADVSTQVPSLRDASGRYDLVKPDKASVLALGESMEALGEVVWKSDETLGWIYQYFTPEELRKRVRKESPTPRSSDELAFRNQFFTPQYVVRFLVQNTLGRMWLEMHADTHLADTWEFLVRDETTPRPFKDPRNLRVIDPACGSGHFLLYAFEVLHDIYSEVYEHAELGQGLRAEFPDRYEFFARLPELIIERNLYGVDIDRRVAQVTQVALYLKALGYDRKARPMRGNIVHAQQLPGNAAEFGAFVAAEFTDHPRREFIQQALSHVHKEFLHADELGIMLKTSDTIEQLTRRTPLWNETQLLPDVLAALDAYAEHAADAGEVRAFMFGDDSRQALRLLELMSLEYDVVLMNPPFGAAARDSKGTFEKLYPRTKNDLYAAFVERGLNLLVPRGRLGCLSSRTGFFLKSFTKWREEILLGEGHLEVVADLGYGVLDKAMVEVAAYVVEKQ</sequence>
<name>A0A1H6WU24_9DEIO</name>
<dbReference type="SUPFAM" id="SSF53335">
    <property type="entry name" value="S-adenosyl-L-methionine-dependent methyltransferases"/>
    <property type="match status" value="1"/>
</dbReference>
<dbReference type="InterPro" id="IPR050953">
    <property type="entry name" value="N4_N6_ade-DNA_methylase"/>
</dbReference>
<dbReference type="Pfam" id="PF07669">
    <property type="entry name" value="Eco57I"/>
    <property type="match status" value="1"/>
</dbReference>
<dbReference type="PROSITE" id="PS00092">
    <property type="entry name" value="N6_MTASE"/>
    <property type="match status" value="1"/>
</dbReference>
<keyword evidence="3" id="KW-0808">Transferase</keyword>
<evidence type="ECO:0000256" key="5">
    <source>
        <dbReference type="ARBA" id="ARBA00047942"/>
    </source>
</evidence>
<keyword evidence="4" id="KW-0949">S-adenosyl-L-methionine</keyword>
<dbReference type="Proteomes" id="UP000199223">
    <property type="component" value="Unassembled WGS sequence"/>
</dbReference>
<accession>A0A1H6WU24</accession>
<dbReference type="InterPro" id="IPR011639">
    <property type="entry name" value="MethylTrfase_TaqI-like_dom"/>
</dbReference>
<evidence type="ECO:0000256" key="4">
    <source>
        <dbReference type="ARBA" id="ARBA00022691"/>
    </source>
</evidence>
<evidence type="ECO:0000256" key="3">
    <source>
        <dbReference type="ARBA" id="ARBA00022679"/>
    </source>
</evidence>
<dbReference type="InterPro" id="IPR002052">
    <property type="entry name" value="DNA_methylase_N6_adenine_CS"/>
</dbReference>
<dbReference type="PRINTS" id="PR00507">
    <property type="entry name" value="N12N6MTFRASE"/>
</dbReference>